<evidence type="ECO:0000256" key="9">
    <source>
        <dbReference type="SAM" id="Phobius"/>
    </source>
</evidence>
<dbReference type="Pfam" id="PF00230">
    <property type="entry name" value="MIP"/>
    <property type="match status" value="1"/>
</dbReference>
<gene>
    <name evidence="10" type="ORF">BKCO1_10900014</name>
</gene>
<dbReference type="GeneID" id="31010512"/>
<dbReference type="GO" id="GO:0015254">
    <property type="term" value="F:glycerol channel activity"/>
    <property type="evidence" value="ECO:0007669"/>
    <property type="project" value="TreeGrafter"/>
</dbReference>
<protein>
    <submittedName>
        <fullName evidence="10">Aquaglyceroporin like other eukaryote</fullName>
    </submittedName>
</protein>
<feature type="transmembrane region" description="Helical" evidence="9">
    <location>
        <begin position="125"/>
        <end position="147"/>
    </location>
</feature>
<dbReference type="Gene3D" id="1.20.1080.10">
    <property type="entry name" value="Glycerol uptake facilitator protein"/>
    <property type="match status" value="1"/>
</dbReference>
<feature type="transmembrane region" description="Helical" evidence="9">
    <location>
        <begin position="265"/>
        <end position="286"/>
    </location>
</feature>
<keyword evidence="3 7" id="KW-0813">Transport</keyword>
<comment type="caution">
    <text evidence="10">The sequence shown here is derived from an EMBL/GenBank/DDBJ whole genome shotgun (WGS) entry which is preliminary data.</text>
</comment>
<evidence type="ECO:0000256" key="1">
    <source>
        <dbReference type="ARBA" id="ARBA00004141"/>
    </source>
</evidence>
<evidence type="ECO:0000313" key="10">
    <source>
        <dbReference type="EMBL" id="OJD28824.1"/>
    </source>
</evidence>
<evidence type="ECO:0000256" key="4">
    <source>
        <dbReference type="ARBA" id="ARBA00022692"/>
    </source>
</evidence>
<dbReference type="PANTHER" id="PTHR43829:SF9">
    <property type="entry name" value="AQUAPORIN-9"/>
    <property type="match status" value="1"/>
</dbReference>
<evidence type="ECO:0000256" key="3">
    <source>
        <dbReference type="ARBA" id="ARBA00022448"/>
    </source>
</evidence>
<evidence type="ECO:0000256" key="8">
    <source>
        <dbReference type="SAM" id="MobiDB-lite"/>
    </source>
</evidence>
<dbReference type="EMBL" id="MNUE01000109">
    <property type="protein sequence ID" value="OJD28824.1"/>
    <property type="molecule type" value="Genomic_DNA"/>
</dbReference>
<evidence type="ECO:0000256" key="5">
    <source>
        <dbReference type="ARBA" id="ARBA00022989"/>
    </source>
</evidence>
<dbReference type="RefSeq" id="XP_020125084.1">
    <property type="nucleotide sequence ID" value="XM_020270253.1"/>
</dbReference>
<comment type="subcellular location">
    <subcellularLocation>
        <location evidence="1">Membrane</location>
        <topology evidence="1">Multi-pass membrane protein</topology>
    </subcellularLocation>
</comment>
<dbReference type="STRING" id="236234.A0A1J9QK10"/>
<dbReference type="GO" id="GO:0015250">
    <property type="term" value="F:water channel activity"/>
    <property type="evidence" value="ECO:0007669"/>
    <property type="project" value="TreeGrafter"/>
</dbReference>
<keyword evidence="6 9" id="KW-0472">Membrane</keyword>
<feature type="transmembrane region" description="Helical" evidence="9">
    <location>
        <begin position="177"/>
        <end position="196"/>
    </location>
</feature>
<accession>A0A1J9QK10</accession>
<feature type="transmembrane region" description="Helical" evidence="9">
    <location>
        <begin position="319"/>
        <end position="339"/>
    </location>
</feature>
<dbReference type="PRINTS" id="PR00783">
    <property type="entry name" value="MINTRINSICP"/>
</dbReference>
<keyword evidence="5 9" id="KW-1133">Transmembrane helix</keyword>
<dbReference type="OrthoDB" id="3222at2759"/>
<evidence type="ECO:0000256" key="2">
    <source>
        <dbReference type="ARBA" id="ARBA00006175"/>
    </source>
</evidence>
<proteinExistence type="inferred from homology"/>
<name>A0A1J9QK10_9PEZI</name>
<dbReference type="InterPro" id="IPR050363">
    <property type="entry name" value="MIP/Aquaporin"/>
</dbReference>
<dbReference type="InterPro" id="IPR000425">
    <property type="entry name" value="MIP"/>
</dbReference>
<evidence type="ECO:0000256" key="7">
    <source>
        <dbReference type="RuleBase" id="RU000477"/>
    </source>
</evidence>
<dbReference type="PANTHER" id="PTHR43829">
    <property type="entry name" value="AQUAPORIN OR AQUAGLYCEROPORIN RELATED"/>
    <property type="match status" value="1"/>
</dbReference>
<sequence>MPPETTLRWDVDSPDTVSPIEPDSRRDSTSPHYKGPPLSPSASNRDDGQPRHRRRSARALVGLDDNVPPKRHFSGAEKLMWPRIRQTLQEPFAEFLGVMVLSCFYNGSIAQSVLSAGMETAPGGFGYGSFMSVPWGTGIGVMLGIYISGDSGSYLNPAITLTACLFRGLPWKSFPSIVLAQFLGAFIAVALVYGNYISAIDWYSGPGQRIVPPATKATAQIMATYPQTFVPRASQVFSVIIPSGLITAVVFALKDDYNNGISKAGGNFFPLAMFFLFYGVGVSFGWETGGAVNPALDFSGRLLSSAVGYPRDVWTAGGYYFWIPLLMPFVGAVAGSFLYDALVFTGPSPVNSPWLGMKRFVDRDIQRQNSRERVEARRDSDLEQV</sequence>
<feature type="transmembrane region" description="Helical" evidence="9">
    <location>
        <begin position="235"/>
        <end position="253"/>
    </location>
</feature>
<dbReference type="InterPro" id="IPR023271">
    <property type="entry name" value="Aquaporin-like"/>
</dbReference>
<dbReference type="AlphaFoldDB" id="A0A1J9QK10"/>
<keyword evidence="4 7" id="KW-0812">Transmembrane</keyword>
<reference evidence="10 11" key="1">
    <citation type="submission" date="2016-10" db="EMBL/GenBank/DDBJ databases">
        <title>Proteomics and genomics reveal pathogen-plant mechanisms compatible with a hemibiotrophic lifestyle of Diplodia corticola.</title>
        <authorList>
            <person name="Fernandes I."/>
            <person name="De Jonge R."/>
            <person name="Van De Peer Y."/>
            <person name="Devreese B."/>
            <person name="Alves A."/>
            <person name="Esteves A.C."/>
        </authorList>
    </citation>
    <scope>NUCLEOTIDE SEQUENCE [LARGE SCALE GENOMIC DNA]</scope>
    <source>
        <strain evidence="10 11">CBS 112549</strain>
    </source>
</reference>
<feature type="region of interest" description="Disordered" evidence="8">
    <location>
        <begin position="1"/>
        <end position="57"/>
    </location>
</feature>
<dbReference type="Proteomes" id="UP000183809">
    <property type="component" value="Unassembled WGS sequence"/>
</dbReference>
<keyword evidence="11" id="KW-1185">Reference proteome</keyword>
<evidence type="ECO:0000256" key="6">
    <source>
        <dbReference type="ARBA" id="ARBA00023136"/>
    </source>
</evidence>
<organism evidence="10 11">
    <name type="scientific">Diplodia corticola</name>
    <dbReference type="NCBI Taxonomy" id="236234"/>
    <lineage>
        <taxon>Eukaryota</taxon>
        <taxon>Fungi</taxon>
        <taxon>Dikarya</taxon>
        <taxon>Ascomycota</taxon>
        <taxon>Pezizomycotina</taxon>
        <taxon>Dothideomycetes</taxon>
        <taxon>Dothideomycetes incertae sedis</taxon>
        <taxon>Botryosphaeriales</taxon>
        <taxon>Botryosphaeriaceae</taxon>
        <taxon>Diplodia</taxon>
    </lineage>
</organism>
<comment type="similarity">
    <text evidence="2 7">Belongs to the MIP/aquaporin (TC 1.A.8) family.</text>
</comment>
<evidence type="ECO:0000313" key="11">
    <source>
        <dbReference type="Proteomes" id="UP000183809"/>
    </source>
</evidence>
<dbReference type="GO" id="GO:0005886">
    <property type="term" value="C:plasma membrane"/>
    <property type="evidence" value="ECO:0007669"/>
    <property type="project" value="TreeGrafter"/>
</dbReference>
<dbReference type="SUPFAM" id="SSF81338">
    <property type="entry name" value="Aquaporin-like"/>
    <property type="match status" value="1"/>
</dbReference>